<keyword evidence="3" id="KW-1185">Reference proteome</keyword>
<evidence type="ECO:0008006" key="4">
    <source>
        <dbReference type="Google" id="ProtNLM"/>
    </source>
</evidence>
<dbReference type="EnsemblPlants" id="KEH29151">
    <property type="protein sequence ID" value="KEH29151"/>
    <property type="gene ID" value="MTR_4g026743"/>
</dbReference>
<dbReference type="Proteomes" id="UP000002051">
    <property type="component" value="Chromosome 4"/>
</dbReference>
<organism evidence="1 3">
    <name type="scientific">Medicago truncatula</name>
    <name type="common">Barrel medic</name>
    <name type="synonym">Medicago tribuloides</name>
    <dbReference type="NCBI Taxonomy" id="3880"/>
    <lineage>
        <taxon>Eukaryota</taxon>
        <taxon>Viridiplantae</taxon>
        <taxon>Streptophyta</taxon>
        <taxon>Embryophyta</taxon>
        <taxon>Tracheophyta</taxon>
        <taxon>Spermatophyta</taxon>
        <taxon>Magnoliopsida</taxon>
        <taxon>eudicotyledons</taxon>
        <taxon>Gunneridae</taxon>
        <taxon>Pentapetalae</taxon>
        <taxon>rosids</taxon>
        <taxon>fabids</taxon>
        <taxon>Fabales</taxon>
        <taxon>Fabaceae</taxon>
        <taxon>Papilionoideae</taxon>
        <taxon>50 kb inversion clade</taxon>
        <taxon>NPAAA clade</taxon>
        <taxon>Hologalegina</taxon>
        <taxon>IRL clade</taxon>
        <taxon>Trifolieae</taxon>
        <taxon>Medicago</taxon>
    </lineage>
</organism>
<reference evidence="2" key="3">
    <citation type="submission" date="2015-04" db="UniProtKB">
        <authorList>
            <consortium name="EnsemblPlants"/>
        </authorList>
    </citation>
    <scope>IDENTIFICATION</scope>
    <source>
        <strain evidence="2">cv. Jemalong A17</strain>
    </source>
</reference>
<sequence>MSREGNQVADTLANHGLSLDSIHFWNDVPEYTRASYFRNKDGWSNFRFSY</sequence>
<protein>
    <recommendedName>
        <fullName evidence="4">RNase H type-1 domain-containing protein</fullName>
    </recommendedName>
</protein>
<dbReference type="HOGENOM" id="CLU_3127345_0_0_1"/>
<proteinExistence type="predicted"/>
<reference evidence="1 3" key="1">
    <citation type="journal article" date="2011" name="Nature">
        <title>The Medicago genome provides insight into the evolution of rhizobial symbioses.</title>
        <authorList>
            <person name="Young N.D."/>
            <person name="Debelle F."/>
            <person name="Oldroyd G.E."/>
            <person name="Geurts R."/>
            <person name="Cannon S.B."/>
            <person name="Udvardi M.K."/>
            <person name="Benedito V.A."/>
            <person name="Mayer K.F."/>
            <person name="Gouzy J."/>
            <person name="Schoof H."/>
            <person name="Van de Peer Y."/>
            <person name="Proost S."/>
            <person name="Cook D.R."/>
            <person name="Meyers B.C."/>
            <person name="Spannagl M."/>
            <person name="Cheung F."/>
            <person name="De Mita S."/>
            <person name="Krishnakumar V."/>
            <person name="Gundlach H."/>
            <person name="Zhou S."/>
            <person name="Mudge J."/>
            <person name="Bharti A.K."/>
            <person name="Murray J.D."/>
            <person name="Naoumkina M.A."/>
            <person name="Rosen B."/>
            <person name="Silverstein K.A."/>
            <person name="Tang H."/>
            <person name="Rombauts S."/>
            <person name="Zhao P.X."/>
            <person name="Zhou P."/>
            <person name="Barbe V."/>
            <person name="Bardou P."/>
            <person name="Bechner M."/>
            <person name="Bellec A."/>
            <person name="Berger A."/>
            <person name="Berges H."/>
            <person name="Bidwell S."/>
            <person name="Bisseling T."/>
            <person name="Choisne N."/>
            <person name="Couloux A."/>
            <person name="Denny R."/>
            <person name="Deshpande S."/>
            <person name="Dai X."/>
            <person name="Doyle J.J."/>
            <person name="Dudez A.M."/>
            <person name="Farmer A.D."/>
            <person name="Fouteau S."/>
            <person name="Franken C."/>
            <person name="Gibelin C."/>
            <person name="Gish J."/>
            <person name="Goldstein S."/>
            <person name="Gonzalez A.J."/>
            <person name="Green P.J."/>
            <person name="Hallab A."/>
            <person name="Hartog M."/>
            <person name="Hua A."/>
            <person name="Humphray S.J."/>
            <person name="Jeong D.H."/>
            <person name="Jing Y."/>
            <person name="Jocker A."/>
            <person name="Kenton S.M."/>
            <person name="Kim D.J."/>
            <person name="Klee K."/>
            <person name="Lai H."/>
            <person name="Lang C."/>
            <person name="Lin S."/>
            <person name="Macmil S.L."/>
            <person name="Magdelenat G."/>
            <person name="Matthews L."/>
            <person name="McCorrison J."/>
            <person name="Monaghan E.L."/>
            <person name="Mun J.H."/>
            <person name="Najar F.Z."/>
            <person name="Nicholson C."/>
            <person name="Noirot C."/>
            <person name="O'Bleness M."/>
            <person name="Paule C.R."/>
            <person name="Poulain J."/>
            <person name="Prion F."/>
            <person name="Qin B."/>
            <person name="Qu C."/>
            <person name="Retzel E.F."/>
            <person name="Riddle C."/>
            <person name="Sallet E."/>
            <person name="Samain S."/>
            <person name="Samson N."/>
            <person name="Sanders I."/>
            <person name="Saurat O."/>
            <person name="Scarpelli C."/>
            <person name="Schiex T."/>
            <person name="Segurens B."/>
            <person name="Severin A.J."/>
            <person name="Sherrier D.J."/>
            <person name="Shi R."/>
            <person name="Sims S."/>
            <person name="Singer S.R."/>
            <person name="Sinharoy S."/>
            <person name="Sterck L."/>
            <person name="Viollet A."/>
            <person name="Wang B.B."/>
            <person name="Wang K."/>
            <person name="Wang M."/>
            <person name="Wang X."/>
            <person name="Warfsmann J."/>
            <person name="Weissenbach J."/>
            <person name="White D.D."/>
            <person name="White J.D."/>
            <person name="Wiley G.B."/>
            <person name="Wincker P."/>
            <person name="Xing Y."/>
            <person name="Yang L."/>
            <person name="Yao Z."/>
            <person name="Ying F."/>
            <person name="Zhai J."/>
            <person name="Zhou L."/>
            <person name="Zuber A."/>
            <person name="Denarie J."/>
            <person name="Dixon R.A."/>
            <person name="May G.D."/>
            <person name="Schwartz D.C."/>
            <person name="Rogers J."/>
            <person name="Quetier F."/>
            <person name="Town C.D."/>
            <person name="Roe B.A."/>
        </authorList>
    </citation>
    <scope>NUCLEOTIDE SEQUENCE [LARGE SCALE GENOMIC DNA]</scope>
    <source>
        <strain evidence="1">A17</strain>
        <strain evidence="2 3">cv. Jemalong A17</strain>
    </source>
</reference>
<gene>
    <name evidence="1" type="ordered locus">MTR_4g026743</name>
</gene>
<reference evidence="1 3" key="2">
    <citation type="journal article" date="2014" name="BMC Genomics">
        <title>An improved genome release (version Mt4.0) for the model legume Medicago truncatula.</title>
        <authorList>
            <person name="Tang H."/>
            <person name="Krishnakumar V."/>
            <person name="Bidwell S."/>
            <person name="Rosen B."/>
            <person name="Chan A."/>
            <person name="Zhou S."/>
            <person name="Gentzbittel L."/>
            <person name="Childs K.L."/>
            <person name="Yandell M."/>
            <person name="Gundlach H."/>
            <person name="Mayer K.F."/>
            <person name="Schwartz D.C."/>
            <person name="Town C.D."/>
        </authorList>
    </citation>
    <scope>GENOME REANNOTATION</scope>
    <source>
        <strain evidence="1">A17</strain>
        <strain evidence="2 3">cv. Jemalong A17</strain>
    </source>
</reference>
<evidence type="ECO:0000313" key="3">
    <source>
        <dbReference type="Proteomes" id="UP000002051"/>
    </source>
</evidence>
<dbReference type="EMBL" id="CM001220">
    <property type="protein sequence ID" value="KEH29151.1"/>
    <property type="molecule type" value="Genomic_DNA"/>
</dbReference>
<evidence type="ECO:0000313" key="2">
    <source>
        <dbReference type="EnsemblPlants" id="KEH29151"/>
    </source>
</evidence>
<accession>A0A072UI65</accession>
<name>A0A072UI65_MEDTR</name>
<dbReference type="AlphaFoldDB" id="A0A072UI65"/>
<evidence type="ECO:0000313" key="1">
    <source>
        <dbReference type="EMBL" id="KEH29151.1"/>
    </source>
</evidence>